<keyword evidence="10" id="KW-1185">Reference proteome</keyword>
<evidence type="ECO:0000256" key="1">
    <source>
        <dbReference type="ARBA" id="ARBA00005715"/>
    </source>
</evidence>
<feature type="domain" description="Four-carbon acid sugar kinase N-terminal" evidence="7">
    <location>
        <begin position="37"/>
        <end position="276"/>
    </location>
</feature>
<dbReference type="InterPro" id="IPR042213">
    <property type="entry name" value="NBD_C_sf"/>
</dbReference>
<dbReference type="InterPro" id="IPR031475">
    <property type="entry name" value="NBD_C"/>
</dbReference>
<dbReference type="Pfam" id="PF17042">
    <property type="entry name" value="NBD_C"/>
    <property type="match status" value="1"/>
</dbReference>
<comment type="caution">
    <text evidence="9">The sequence shown here is derived from an EMBL/GenBank/DDBJ whole genome shotgun (WGS) entry which is preliminary data.</text>
</comment>
<keyword evidence="3" id="KW-0547">Nucleotide-binding</keyword>
<gene>
    <name evidence="9" type="ORF">H8S22_17290</name>
</gene>
<comment type="similarity">
    <text evidence="1">Belongs to the four-carbon acid sugar kinase family.</text>
</comment>
<dbReference type="InterPro" id="IPR037051">
    <property type="entry name" value="4-carb_acid_sugar_kinase_N_sf"/>
</dbReference>
<evidence type="ECO:0000313" key="9">
    <source>
        <dbReference type="EMBL" id="MBC5679231.1"/>
    </source>
</evidence>
<protein>
    <submittedName>
        <fullName evidence="9">Hydroxyacid dehydrogenase</fullName>
    </submittedName>
</protein>
<evidence type="ECO:0000256" key="4">
    <source>
        <dbReference type="ARBA" id="ARBA00022777"/>
    </source>
</evidence>
<dbReference type="Gene3D" id="3.40.50.10840">
    <property type="entry name" value="Putative sugar-binding, N-terminal domain"/>
    <property type="match status" value="1"/>
</dbReference>
<evidence type="ECO:0000259" key="8">
    <source>
        <dbReference type="Pfam" id="PF17042"/>
    </source>
</evidence>
<feature type="domain" description="Four-carbon acid sugar kinase nucleotide binding" evidence="8">
    <location>
        <begin position="302"/>
        <end position="466"/>
    </location>
</feature>
<proteinExistence type="inferred from homology"/>
<dbReference type="SUPFAM" id="SSF142764">
    <property type="entry name" value="YgbK-like"/>
    <property type="match status" value="1"/>
</dbReference>
<evidence type="ECO:0000256" key="6">
    <source>
        <dbReference type="ARBA" id="ARBA00023277"/>
    </source>
</evidence>
<dbReference type="Gene3D" id="3.40.980.20">
    <property type="entry name" value="Four-carbon acid sugar kinase, nucleotide binding domain"/>
    <property type="match status" value="1"/>
</dbReference>
<dbReference type="Proteomes" id="UP000635828">
    <property type="component" value="Unassembled WGS sequence"/>
</dbReference>
<dbReference type="EMBL" id="JACOOS010000037">
    <property type="protein sequence ID" value="MBC5679231.1"/>
    <property type="molecule type" value="Genomic_DNA"/>
</dbReference>
<dbReference type="Pfam" id="PF07005">
    <property type="entry name" value="SBD_N"/>
    <property type="match status" value="1"/>
</dbReference>
<evidence type="ECO:0000256" key="5">
    <source>
        <dbReference type="ARBA" id="ARBA00022840"/>
    </source>
</evidence>
<keyword evidence="2" id="KW-0808">Transferase</keyword>
<reference evidence="9 10" key="1">
    <citation type="submission" date="2020-08" db="EMBL/GenBank/DDBJ databases">
        <title>Genome public.</title>
        <authorList>
            <person name="Liu C."/>
            <person name="Sun Q."/>
        </authorList>
    </citation>
    <scope>NUCLEOTIDE SEQUENCE [LARGE SCALE GENOMIC DNA]</scope>
    <source>
        <strain evidence="9 10">NSJ-7</strain>
    </source>
</reference>
<evidence type="ECO:0000256" key="2">
    <source>
        <dbReference type="ARBA" id="ARBA00022679"/>
    </source>
</evidence>
<keyword evidence="6" id="KW-0119">Carbohydrate metabolism</keyword>
<evidence type="ECO:0000313" key="10">
    <source>
        <dbReference type="Proteomes" id="UP000635828"/>
    </source>
</evidence>
<organism evidence="9 10">
    <name type="scientific">Anaerostipes hominis</name>
    <name type="common">ex Liu et al. 2021</name>
    <dbReference type="NCBI Taxonomy" id="2763018"/>
    <lineage>
        <taxon>Bacteria</taxon>
        <taxon>Bacillati</taxon>
        <taxon>Bacillota</taxon>
        <taxon>Clostridia</taxon>
        <taxon>Lachnospirales</taxon>
        <taxon>Lachnospiraceae</taxon>
        <taxon>Anaerostipes</taxon>
    </lineage>
</organism>
<dbReference type="RefSeq" id="WP_024728795.1">
    <property type="nucleotide sequence ID" value="NZ_JACOOS010000037.1"/>
</dbReference>
<dbReference type="InterPro" id="IPR010737">
    <property type="entry name" value="4-carb_acid_sugar_kinase_N"/>
</dbReference>
<accession>A0ABR7FXL0</accession>
<name>A0ABR7FXL0_9FIRM</name>
<keyword evidence="4" id="KW-0418">Kinase</keyword>
<evidence type="ECO:0000256" key="3">
    <source>
        <dbReference type="ARBA" id="ARBA00022741"/>
    </source>
</evidence>
<evidence type="ECO:0000259" key="7">
    <source>
        <dbReference type="Pfam" id="PF07005"/>
    </source>
</evidence>
<keyword evidence="5" id="KW-0067">ATP-binding</keyword>
<sequence length="477" mass="53817">MAEYMTIEVLKQYSPVDERKIGRLLNEEINKSQIKFVVLDDDPTGIQTVHDISVFTDWSKASMRKGFIEENRLFYILTNSRSMTPKQTRQVHEEIARTVEEISRELNQKYVLISRSDSTLRGHYPLETNTLKQVMEKQGDHPVDGEILCFFFKEGGRYTIDNVHYVKDNEMLVPAGETEFSKDKTFGYKSSDLREYVEEKNEGVFKGEDTICISLEMLRSCDYAQIEQKLMTVENFNKVIVNAVDYCDLKVFCTALYRTMEKGKTFLFRSAASLVKVIGGVTDRELLTKNEMITADTNNGGIVVVGSHTNKTTAQLKELLTLDKVTGIEFNSDLVLKGDQVFEDEISRVVSLSEQIIASGKTAVCYTKRRLLTVDNDSKTEALLRSVKISQGVQALVGRLKIVPAFVVAKGGITSSDIGTKALSVKKANVMGQIKPGIPVWQTDEQSKFPKIPYIIFPGNVGETYTLKEAVEELIRR</sequence>